<dbReference type="PROSITE" id="PS50404">
    <property type="entry name" value="GST_NTER"/>
    <property type="match status" value="1"/>
</dbReference>
<dbReference type="CDD" id="cd03186">
    <property type="entry name" value="GST_C_SspA"/>
    <property type="match status" value="1"/>
</dbReference>
<dbReference type="InterPro" id="IPR040079">
    <property type="entry name" value="Glutathione_S-Trfase"/>
</dbReference>
<comment type="similarity">
    <text evidence="1">Belongs to the GST superfamily. HSP26 family.</text>
</comment>
<gene>
    <name evidence="3" type="ORF">CRV09_01670</name>
</gene>
<dbReference type="AlphaFoldDB" id="A0A2P5T1X4"/>
<dbReference type="InterPro" id="IPR034341">
    <property type="entry name" value="SspA_N"/>
</dbReference>
<dbReference type="PANTHER" id="PTHR43968">
    <property type="match status" value="1"/>
</dbReference>
<dbReference type="InterPro" id="IPR050983">
    <property type="entry name" value="GST_Omega/HSP26"/>
</dbReference>
<dbReference type="EMBL" id="PDKR01000002">
    <property type="protein sequence ID" value="PPI88595.1"/>
    <property type="molecule type" value="Genomic_DNA"/>
</dbReference>
<dbReference type="SUPFAM" id="SSF52833">
    <property type="entry name" value="Thioredoxin-like"/>
    <property type="match status" value="1"/>
</dbReference>
<dbReference type="InterPro" id="IPR004045">
    <property type="entry name" value="Glutathione_S-Trfase_N"/>
</dbReference>
<protein>
    <submittedName>
        <fullName evidence="3">Stringent starvation protein A</fullName>
    </submittedName>
</protein>
<evidence type="ECO:0000313" key="3">
    <source>
        <dbReference type="EMBL" id="PPI88595.1"/>
    </source>
</evidence>
<evidence type="ECO:0000259" key="2">
    <source>
        <dbReference type="PROSITE" id="PS50404"/>
    </source>
</evidence>
<organism evidence="3 4">
    <name type="scientific">Candidatus Pantoea edessiphila</name>
    <dbReference type="NCBI Taxonomy" id="2044610"/>
    <lineage>
        <taxon>Bacteria</taxon>
        <taxon>Pseudomonadati</taxon>
        <taxon>Pseudomonadota</taxon>
        <taxon>Gammaproteobacteria</taxon>
        <taxon>Enterobacterales</taxon>
        <taxon>Erwiniaceae</taxon>
        <taxon>Pantoea</taxon>
    </lineage>
</organism>
<dbReference type="SFLD" id="SFLDG00358">
    <property type="entry name" value="Main_(cytGST)"/>
    <property type="match status" value="1"/>
</dbReference>
<dbReference type="InterPro" id="IPR004046">
    <property type="entry name" value="GST_C"/>
</dbReference>
<dbReference type="Gene3D" id="1.20.1050.10">
    <property type="match status" value="1"/>
</dbReference>
<dbReference type="GO" id="GO:0005737">
    <property type="term" value="C:cytoplasm"/>
    <property type="evidence" value="ECO:0007669"/>
    <property type="project" value="TreeGrafter"/>
</dbReference>
<name>A0A2P5T1X4_9GAMM</name>
<dbReference type="Pfam" id="PF00043">
    <property type="entry name" value="GST_C"/>
    <property type="match status" value="1"/>
</dbReference>
<evidence type="ECO:0000313" key="4">
    <source>
        <dbReference type="Proteomes" id="UP000295937"/>
    </source>
</evidence>
<proteinExistence type="inferred from homology"/>
<dbReference type="Proteomes" id="UP000295937">
    <property type="component" value="Unassembled WGS sequence"/>
</dbReference>
<dbReference type="SUPFAM" id="SSF47616">
    <property type="entry name" value="GST C-terminal domain-like"/>
    <property type="match status" value="1"/>
</dbReference>
<dbReference type="InterPro" id="IPR036249">
    <property type="entry name" value="Thioredoxin-like_sf"/>
</dbReference>
<reference evidence="3 4" key="1">
    <citation type="journal article" date="2018" name="Genome Biol. Evol.">
        <title>Cladogenesis and Genomic Streamlining in Extracellular Endosymbionts of Tropical Stink Bugs.</title>
        <authorList>
            <person name="Otero-Bravo A."/>
            <person name="Goffredi S."/>
            <person name="Sabree Z.L."/>
        </authorList>
    </citation>
    <scope>NUCLEOTIDE SEQUENCE [LARGE SCALE GENOMIC DNA]</scope>
    <source>
        <strain evidence="3 4">SoEO</strain>
    </source>
</reference>
<comment type="caution">
    <text evidence="3">The sequence shown here is derived from an EMBL/GenBank/DDBJ whole genome shotgun (WGS) entry which is preliminary data.</text>
</comment>
<dbReference type="CDD" id="cd03059">
    <property type="entry name" value="GST_N_SspA"/>
    <property type="match status" value="1"/>
</dbReference>
<dbReference type="RefSeq" id="WP_136132431.1">
    <property type="nucleotide sequence ID" value="NZ_PDKR01000002.1"/>
</dbReference>
<dbReference type="PANTHER" id="PTHR43968:SF6">
    <property type="entry name" value="GLUTATHIONE S-TRANSFERASE OMEGA"/>
    <property type="match status" value="1"/>
</dbReference>
<evidence type="ECO:0000256" key="1">
    <source>
        <dbReference type="ARBA" id="ARBA00009929"/>
    </source>
</evidence>
<dbReference type="InterPro" id="IPR034342">
    <property type="entry name" value="SspA_C"/>
</dbReference>
<dbReference type="InterPro" id="IPR036282">
    <property type="entry name" value="Glutathione-S-Trfase_C_sf"/>
</dbReference>
<sequence length="214" mass="24989">MAVAANKRSIMTLFSGPADIFSHQVRIVLAEKGVNVEIEQVKMDNLPKDLIKLNPYGTIPTLIDRELTLYESRIIMEYLDERFPHPPLMPVYPIARGESRLIIHRIDRDWYSIVNTITNTADINEAQLASKKLREELLSIAPLFDHTQFFMSEEFSLVDCYLAPLLWRLPLMGINKEELYSNSLQEYMNRVFNRHSFVTSLTEVEREMHFQIRS</sequence>
<dbReference type="Pfam" id="PF02798">
    <property type="entry name" value="GST_N"/>
    <property type="match status" value="1"/>
</dbReference>
<dbReference type="OrthoDB" id="9781431at2"/>
<dbReference type="NCBIfam" id="NF007016">
    <property type="entry name" value="PRK09481.1"/>
    <property type="match status" value="1"/>
</dbReference>
<feature type="domain" description="GST N-terminal" evidence="2">
    <location>
        <begin position="9"/>
        <end position="87"/>
    </location>
</feature>
<dbReference type="Gene3D" id="3.40.30.10">
    <property type="entry name" value="Glutaredoxin"/>
    <property type="match status" value="1"/>
</dbReference>
<accession>A0A2P5T1X4</accession>
<dbReference type="SFLD" id="SFLDS00019">
    <property type="entry name" value="Glutathione_Transferase_(cytos"/>
    <property type="match status" value="1"/>
</dbReference>